<evidence type="ECO:0000313" key="3">
    <source>
        <dbReference type="Proteomes" id="UP000228934"/>
    </source>
</evidence>
<dbReference type="Proteomes" id="UP000228934">
    <property type="component" value="Unassembled WGS sequence"/>
</dbReference>
<keyword evidence="1" id="KW-0812">Transmembrane</keyword>
<evidence type="ECO:0000313" key="2">
    <source>
        <dbReference type="EMBL" id="PIO37352.1"/>
    </source>
</evidence>
<reference evidence="3" key="1">
    <citation type="journal article" date="2017" name="Nat. Commun.">
        <title>The North American bullfrog draft genome provides insight into hormonal regulation of long noncoding RNA.</title>
        <authorList>
            <person name="Hammond S.A."/>
            <person name="Warren R.L."/>
            <person name="Vandervalk B.P."/>
            <person name="Kucuk E."/>
            <person name="Khan H."/>
            <person name="Gibb E.A."/>
            <person name="Pandoh P."/>
            <person name="Kirk H."/>
            <person name="Zhao Y."/>
            <person name="Jones M."/>
            <person name="Mungall A.J."/>
            <person name="Coope R."/>
            <person name="Pleasance S."/>
            <person name="Moore R.A."/>
            <person name="Holt R.A."/>
            <person name="Round J.M."/>
            <person name="Ohora S."/>
            <person name="Walle B.V."/>
            <person name="Veldhoen N."/>
            <person name="Helbing C.C."/>
            <person name="Birol I."/>
        </authorList>
    </citation>
    <scope>NUCLEOTIDE SEQUENCE [LARGE SCALE GENOMIC DNA]</scope>
</reference>
<dbReference type="AlphaFoldDB" id="A0A2G9SB46"/>
<feature type="transmembrane region" description="Helical" evidence="1">
    <location>
        <begin position="12"/>
        <end position="31"/>
    </location>
</feature>
<keyword evidence="1" id="KW-0472">Membrane</keyword>
<name>A0A2G9SB46_AQUCT</name>
<keyword evidence="1" id="KW-1133">Transmembrane helix</keyword>
<accession>A0A2G9SB46</accession>
<evidence type="ECO:0000256" key="1">
    <source>
        <dbReference type="SAM" id="Phobius"/>
    </source>
</evidence>
<dbReference type="EMBL" id="KV925192">
    <property type="protein sequence ID" value="PIO37352.1"/>
    <property type="molecule type" value="Genomic_DNA"/>
</dbReference>
<protein>
    <submittedName>
        <fullName evidence="2">Uncharacterized protein</fullName>
    </submittedName>
</protein>
<dbReference type="OrthoDB" id="8118055at2759"/>
<proteinExistence type="predicted"/>
<sequence length="60" mass="7062">MASPNNLILVRGGLYILVCEMYICVYIYKYFGYCPCSWASNGKPLWYLGHFFLCTLFEYI</sequence>
<gene>
    <name evidence="2" type="ORF">AB205_0145800</name>
</gene>
<organism evidence="2 3">
    <name type="scientific">Aquarana catesbeiana</name>
    <name type="common">American bullfrog</name>
    <name type="synonym">Rana catesbeiana</name>
    <dbReference type="NCBI Taxonomy" id="8400"/>
    <lineage>
        <taxon>Eukaryota</taxon>
        <taxon>Metazoa</taxon>
        <taxon>Chordata</taxon>
        <taxon>Craniata</taxon>
        <taxon>Vertebrata</taxon>
        <taxon>Euteleostomi</taxon>
        <taxon>Amphibia</taxon>
        <taxon>Batrachia</taxon>
        <taxon>Anura</taxon>
        <taxon>Neobatrachia</taxon>
        <taxon>Ranoidea</taxon>
        <taxon>Ranidae</taxon>
        <taxon>Aquarana</taxon>
    </lineage>
</organism>
<keyword evidence="3" id="KW-1185">Reference proteome</keyword>